<sequence length="538" mass="60954">MNPPHSQSDFSLARETEPPQYPGAFFPASQHLTVHGGTFASNVYIHEAPMNSTIDDYRRLTRSDIDLRREILLDDQCAHFHRPDCKNALRRMYSAKIHGVESERAVSVYHGANSEAEWREYVARHSRIWHPTVLQIFGLASFSGVHAVVAHDDMLLIDDFIDLHHLSHSMTVYMHVCWTDYDDYLQYRQEMGLGFRREETSWVRLSTGRLCVELASSNCKMFQHDLWYWGPTSPQKFAEWKSPSTLNDANAENGAMQTLPVVLYHDASFWIHGRLSHLDDREISEVPLGAVITSQSNLQTNAIFETVACVSSEPCDVSGYHWLYCSCEPIDTMLGERASTGWTRFNAAAIYNSLISVGLHADDFWLPQANHVFHRLNITSGQEDYAFVVEATFTLYIPAPTSPCPSGYLFVCPLEHLRTGRALFAWPQCPWFWSLDPSGISRLTPETARSLGFPRVEQKTRLWSRRWDTSVYEGLRKFHAAKGFDPYSQDLAKHLGCHLMKLSGDKESGHAHVEGVPEAEAQYEMDPGTGGASHLAIG</sequence>
<dbReference type="Proteomes" id="UP001221142">
    <property type="component" value="Unassembled WGS sequence"/>
</dbReference>
<comment type="caution">
    <text evidence="1">The sequence shown here is derived from an EMBL/GenBank/DDBJ whole genome shotgun (WGS) entry which is preliminary data.</text>
</comment>
<organism evidence="1 2">
    <name type="scientific">Roridomyces roridus</name>
    <dbReference type="NCBI Taxonomy" id="1738132"/>
    <lineage>
        <taxon>Eukaryota</taxon>
        <taxon>Fungi</taxon>
        <taxon>Dikarya</taxon>
        <taxon>Basidiomycota</taxon>
        <taxon>Agaricomycotina</taxon>
        <taxon>Agaricomycetes</taxon>
        <taxon>Agaricomycetidae</taxon>
        <taxon>Agaricales</taxon>
        <taxon>Marasmiineae</taxon>
        <taxon>Mycenaceae</taxon>
        <taxon>Roridomyces</taxon>
    </lineage>
</organism>
<name>A0AAD7CKW5_9AGAR</name>
<protein>
    <submittedName>
        <fullName evidence="1">Uncharacterized protein</fullName>
    </submittedName>
</protein>
<keyword evidence="2" id="KW-1185">Reference proteome</keyword>
<evidence type="ECO:0000313" key="1">
    <source>
        <dbReference type="EMBL" id="KAJ7651325.1"/>
    </source>
</evidence>
<proteinExistence type="predicted"/>
<evidence type="ECO:0000313" key="2">
    <source>
        <dbReference type="Proteomes" id="UP001221142"/>
    </source>
</evidence>
<accession>A0AAD7CKW5</accession>
<dbReference type="AlphaFoldDB" id="A0AAD7CKW5"/>
<dbReference type="EMBL" id="JARKIF010000001">
    <property type="protein sequence ID" value="KAJ7651325.1"/>
    <property type="molecule type" value="Genomic_DNA"/>
</dbReference>
<reference evidence="1" key="1">
    <citation type="submission" date="2023-03" db="EMBL/GenBank/DDBJ databases">
        <title>Massive genome expansion in bonnet fungi (Mycena s.s.) driven by repeated elements and novel gene families across ecological guilds.</title>
        <authorList>
            <consortium name="Lawrence Berkeley National Laboratory"/>
            <person name="Harder C.B."/>
            <person name="Miyauchi S."/>
            <person name="Viragh M."/>
            <person name="Kuo A."/>
            <person name="Thoen E."/>
            <person name="Andreopoulos B."/>
            <person name="Lu D."/>
            <person name="Skrede I."/>
            <person name="Drula E."/>
            <person name="Henrissat B."/>
            <person name="Morin E."/>
            <person name="Kohler A."/>
            <person name="Barry K."/>
            <person name="LaButti K."/>
            <person name="Morin E."/>
            <person name="Salamov A."/>
            <person name="Lipzen A."/>
            <person name="Mereny Z."/>
            <person name="Hegedus B."/>
            <person name="Baldrian P."/>
            <person name="Stursova M."/>
            <person name="Weitz H."/>
            <person name="Taylor A."/>
            <person name="Grigoriev I.V."/>
            <person name="Nagy L.G."/>
            <person name="Martin F."/>
            <person name="Kauserud H."/>
        </authorList>
    </citation>
    <scope>NUCLEOTIDE SEQUENCE</scope>
    <source>
        <strain evidence="1">9284</strain>
    </source>
</reference>
<gene>
    <name evidence="1" type="ORF">FB45DRAFT_34692</name>
</gene>